<evidence type="ECO:0000313" key="2">
    <source>
        <dbReference type="Proteomes" id="UP000594508"/>
    </source>
</evidence>
<accession>A0A7S9REA3</accession>
<evidence type="ECO:0000313" key="1">
    <source>
        <dbReference type="EMBL" id="QPH90180.1"/>
    </source>
</evidence>
<gene>
    <name evidence="1" type="ORF">CVT00_01150</name>
</gene>
<dbReference type="AlphaFoldDB" id="A0A7S9REA3"/>
<proteinExistence type="predicted"/>
<sequence>MLNNATKEELENLLESWLKICEDQGDEGSVFAQDIDDKIKRLIDDIQKEEFFAYILHDEDSKECVALLDVIRALPRSDVGWLKIFDMTITPKCTLNGGNDDEIVKALQSVFMESLKLLISSKCEDIKEIKIIARNEITIELFKNIANNDTLKKELNNIDVVIFFTSKWLILRKKDLIPAQKEIV</sequence>
<dbReference type="Proteomes" id="UP000594508">
    <property type="component" value="Chromosome"/>
</dbReference>
<reference evidence="1 2" key="1">
    <citation type="journal article" date="2018" name="Emerg. Microbes Infect.">
        <title>Genomic analysis of oral Campylobacter concisus strains identified a potential bacterial molecular marker associated with active Crohn's disease.</title>
        <authorList>
            <person name="Liu F."/>
            <person name="Ma R."/>
            <person name="Tay C.Y.A."/>
            <person name="Octavia S."/>
            <person name="Lan R."/>
            <person name="Chung H.K.L."/>
            <person name="Riordan S.M."/>
            <person name="Grimm M.C."/>
            <person name="Leong R.W."/>
            <person name="Tanaka M.M."/>
            <person name="Connor S."/>
            <person name="Zhang L."/>
        </authorList>
    </citation>
    <scope>NUCLEOTIDE SEQUENCE [LARGE SCALE GENOMIC DNA]</scope>
    <source>
        <strain evidence="1 2">P1CDO2</strain>
    </source>
</reference>
<protein>
    <submittedName>
        <fullName evidence="1">Uncharacterized protein</fullName>
    </submittedName>
</protein>
<dbReference type="EMBL" id="CP060707">
    <property type="protein sequence ID" value="QPH90180.1"/>
    <property type="molecule type" value="Genomic_DNA"/>
</dbReference>
<organism evidence="1 2">
    <name type="scientific">Campylobacter concisus</name>
    <dbReference type="NCBI Taxonomy" id="199"/>
    <lineage>
        <taxon>Bacteria</taxon>
        <taxon>Pseudomonadati</taxon>
        <taxon>Campylobacterota</taxon>
        <taxon>Epsilonproteobacteria</taxon>
        <taxon>Campylobacterales</taxon>
        <taxon>Campylobacteraceae</taxon>
        <taxon>Campylobacter</taxon>
    </lineage>
</organism>
<name>A0A7S9REA3_9BACT</name>
<dbReference type="RefSeq" id="WP_107915630.1">
    <property type="nucleotide sequence ID" value="NZ_CP060707.1"/>
</dbReference>